<protein>
    <submittedName>
        <fullName evidence="2">DUF3467 domain-containing protein</fullName>
    </submittedName>
</protein>
<comment type="caution">
    <text evidence="2">The sequence shown here is derived from an EMBL/GenBank/DDBJ whole genome shotgun (WGS) entry which is preliminary data.</text>
</comment>
<dbReference type="InterPro" id="IPR021857">
    <property type="entry name" value="DUF3467"/>
</dbReference>
<reference evidence="2 3" key="1">
    <citation type="submission" date="2018-07" db="EMBL/GenBank/DDBJ databases">
        <title>Thalassococcus profundi sp. nov., a marine bacterium isolated from deep seawater of Okinawa Trough.</title>
        <authorList>
            <person name="Yu M."/>
        </authorList>
    </citation>
    <scope>NUCLEOTIDE SEQUENCE [LARGE SCALE GENOMIC DNA]</scope>
    <source>
        <strain evidence="2 3">WRAS1</strain>
    </source>
</reference>
<accession>A0A369TRS8</accession>
<dbReference type="EMBL" id="QPMK01000010">
    <property type="protein sequence ID" value="RDD65656.1"/>
    <property type="molecule type" value="Genomic_DNA"/>
</dbReference>
<dbReference type="Pfam" id="PF11950">
    <property type="entry name" value="DUF3467"/>
    <property type="match status" value="1"/>
</dbReference>
<dbReference type="AlphaFoldDB" id="A0A369TRS8"/>
<evidence type="ECO:0000313" key="2">
    <source>
        <dbReference type="EMBL" id="RDD65656.1"/>
    </source>
</evidence>
<evidence type="ECO:0000313" key="3">
    <source>
        <dbReference type="Proteomes" id="UP000253977"/>
    </source>
</evidence>
<organism evidence="2 3">
    <name type="scientific">Thalassococcus profundi</name>
    <dbReference type="NCBI Taxonomy" id="2282382"/>
    <lineage>
        <taxon>Bacteria</taxon>
        <taxon>Pseudomonadati</taxon>
        <taxon>Pseudomonadota</taxon>
        <taxon>Alphaproteobacteria</taxon>
        <taxon>Rhodobacterales</taxon>
        <taxon>Roseobacteraceae</taxon>
        <taxon>Thalassococcus</taxon>
    </lineage>
</organism>
<name>A0A369TRS8_9RHOB</name>
<evidence type="ECO:0000256" key="1">
    <source>
        <dbReference type="SAM" id="MobiDB-lite"/>
    </source>
</evidence>
<dbReference type="Proteomes" id="UP000253977">
    <property type="component" value="Unassembled WGS sequence"/>
</dbReference>
<keyword evidence="3" id="KW-1185">Reference proteome</keyword>
<gene>
    <name evidence="2" type="ORF">DU478_13340</name>
</gene>
<feature type="region of interest" description="Disordered" evidence="1">
    <location>
        <begin position="1"/>
        <end position="28"/>
    </location>
</feature>
<proteinExistence type="predicted"/>
<feature type="compositionally biased region" description="Basic residues" evidence="1">
    <location>
        <begin position="1"/>
        <end position="10"/>
    </location>
</feature>
<sequence>MTEKNGRRKAASPLAEPATPPQQERRVKLDTRQMKSSYCNVCNATSTREEVVINFGLNQSWDRSDGDLEIEIQHRVIMSPHAAAKLREVLDELIETYEARHGPLKD</sequence>
<dbReference type="RefSeq" id="WP_114511468.1">
    <property type="nucleotide sequence ID" value="NZ_QPMK01000010.1"/>
</dbReference>
<dbReference type="OrthoDB" id="9798280at2"/>